<keyword evidence="1" id="KW-0472">Membrane</keyword>
<dbReference type="AlphaFoldDB" id="A0A2Z6EXH5"/>
<reference evidence="1 2" key="1">
    <citation type="journal article" date="2018" name="Microbes Environ.">
        <title>Comparative Genomic Insights into Endofungal Lifestyles of Two Bacterial Endosymbionts, Mycoavidus cysteinexigens and Burkholderia rhizoxinica.</title>
        <authorList>
            <person name="Sharmin D."/>
            <person name="Guo Y."/>
            <person name="Nishizawa T."/>
            <person name="Ohshima S."/>
            <person name="Sato Y."/>
            <person name="Takashima Y."/>
            <person name="Narisawa K."/>
            <person name="Ohta H."/>
        </authorList>
    </citation>
    <scope>NUCLEOTIDE SEQUENCE [LARGE SCALE GENOMIC DNA]</scope>
    <source>
        <strain evidence="1 2">B1-EB</strain>
    </source>
</reference>
<gene>
    <name evidence="1" type="ORF">MCB1EB_1956</name>
</gene>
<evidence type="ECO:0000313" key="1">
    <source>
        <dbReference type="EMBL" id="BBE10117.1"/>
    </source>
</evidence>
<dbReference type="RefSeq" id="WP_045364656.1">
    <property type="nucleotide sequence ID" value="NZ_AP018150.1"/>
</dbReference>
<keyword evidence="2" id="KW-1185">Reference proteome</keyword>
<organism evidence="1 2">
    <name type="scientific">Mycoavidus cysteinexigens</name>
    <dbReference type="NCBI Taxonomy" id="1553431"/>
    <lineage>
        <taxon>Bacteria</taxon>
        <taxon>Pseudomonadati</taxon>
        <taxon>Pseudomonadota</taxon>
        <taxon>Betaproteobacteria</taxon>
        <taxon>Burkholderiales</taxon>
        <taxon>Burkholderiaceae</taxon>
        <taxon>Mycoavidus</taxon>
    </lineage>
</organism>
<dbReference type="KEGG" id="mcys:MCB1EB_1956"/>
<protein>
    <submittedName>
        <fullName evidence="1">Transmembrane protein</fullName>
    </submittedName>
</protein>
<evidence type="ECO:0000313" key="2">
    <source>
        <dbReference type="Proteomes" id="UP000282597"/>
    </source>
</evidence>
<dbReference type="Gene3D" id="1.25.40.10">
    <property type="entry name" value="Tetratricopeptide repeat domain"/>
    <property type="match status" value="1"/>
</dbReference>
<dbReference type="Proteomes" id="UP000282597">
    <property type="component" value="Chromosome"/>
</dbReference>
<accession>A0A2Z6EXH5</accession>
<dbReference type="InterPro" id="IPR011990">
    <property type="entry name" value="TPR-like_helical_dom_sf"/>
</dbReference>
<dbReference type="InterPro" id="IPR010323">
    <property type="entry name" value="DUF924"/>
</dbReference>
<dbReference type="SUPFAM" id="SSF48452">
    <property type="entry name" value="TPR-like"/>
    <property type="match status" value="1"/>
</dbReference>
<proteinExistence type="predicted"/>
<keyword evidence="1" id="KW-0812">Transmembrane</keyword>
<dbReference type="Pfam" id="PF06041">
    <property type="entry name" value="DUF924"/>
    <property type="match status" value="1"/>
</dbReference>
<sequence length="211" mass="23656">MNAKSEQFLQETIQERAILAPDAREILDFWFGAPGSAEYGGDRTLWFSQSDEIDAAIRSRFLAVHERAMAGQCDSWAITPLGACALIVLLDQFSRNLFRGTPRAFASDAHALEVALTLVGGAEDRCLPTPYHRWFVYLPFEHDESVHGQRESVRLFEALKSETGLSAPLTWALKHAEVIMRFGRYPHRNAILGRVSSAEEEAFLREPGSSF</sequence>
<dbReference type="Gene3D" id="1.20.58.320">
    <property type="entry name" value="TPR-like"/>
    <property type="match status" value="1"/>
</dbReference>
<dbReference type="EMBL" id="AP018150">
    <property type="protein sequence ID" value="BBE10117.1"/>
    <property type="molecule type" value="Genomic_DNA"/>
</dbReference>
<name>A0A2Z6EXH5_9BURK</name>